<evidence type="ECO:0000313" key="2">
    <source>
        <dbReference type="EMBL" id="WXB93348.1"/>
    </source>
</evidence>
<protein>
    <submittedName>
        <fullName evidence="2">Uncharacterized protein</fullName>
    </submittedName>
</protein>
<reference evidence="2 3" key="1">
    <citation type="submission" date="2024-02" db="EMBL/GenBank/DDBJ databases">
        <title>Seven novel Bacillus-like species.</title>
        <authorList>
            <person name="Liu G."/>
        </authorList>
    </citation>
    <scope>NUCLEOTIDE SEQUENCE [LARGE SCALE GENOMIC DNA]</scope>
    <source>
        <strain evidence="2 3">FJAT-52991</strain>
    </source>
</reference>
<keyword evidence="1" id="KW-0472">Membrane</keyword>
<dbReference type="RefSeq" id="WP_338752673.1">
    <property type="nucleotide sequence ID" value="NZ_CP147404.1"/>
</dbReference>
<keyword evidence="3" id="KW-1185">Reference proteome</keyword>
<accession>A0ABZ2N6V5</accession>
<organism evidence="2 3">
    <name type="scientific">Bacillus kandeliae</name>
    <dbReference type="NCBI Taxonomy" id="3129297"/>
    <lineage>
        <taxon>Bacteria</taxon>
        <taxon>Bacillati</taxon>
        <taxon>Bacillota</taxon>
        <taxon>Bacilli</taxon>
        <taxon>Bacillales</taxon>
        <taxon>Bacillaceae</taxon>
        <taxon>Bacillus</taxon>
    </lineage>
</organism>
<evidence type="ECO:0000256" key="1">
    <source>
        <dbReference type="SAM" id="Phobius"/>
    </source>
</evidence>
<keyword evidence="1" id="KW-1133">Transmembrane helix</keyword>
<evidence type="ECO:0000313" key="3">
    <source>
        <dbReference type="Proteomes" id="UP001387364"/>
    </source>
</evidence>
<dbReference type="Proteomes" id="UP001387364">
    <property type="component" value="Chromosome"/>
</dbReference>
<keyword evidence="1" id="KW-0812">Transmembrane</keyword>
<feature type="transmembrane region" description="Helical" evidence="1">
    <location>
        <begin position="29"/>
        <end position="48"/>
    </location>
</feature>
<dbReference type="EMBL" id="CP147404">
    <property type="protein sequence ID" value="WXB93348.1"/>
    <property type="molecule type" value="Genomic_DNA"/>
</dbReference>
<name>A0ABZ2N6V5_9BACI</name>
<sequence>MKQNTMCPNLIQKFIPDEELKPFIDGIRWSYFCITILIMTGEVCLNLANQHA</sequence>
<proteinExistence type="predicted"/>
<gene>
    <name evidence="2" type="ORF">WDJ61_01165</name>
</gene>